<feature type="transmembrane region" description="Helical" evidence="1">
    <location>
        <begin position="253"/>
        <end position="276"/>
    </location>
</feature>
<evidence type="ECO:0000313" key="3">
    <source>
        <dbReference type="Proteomes" id="UP000717585"/>
    </source>
</evidence>
<keyword evidence="1" id="KW-0812">Transmembrane</keyword>
<evidence type="ECO:0000313" key="2">
    <source>
        <dbReference type="EMBL" id="KAG9393090.1"/>
    </source>
</evidence>
<feature type="transmembrane region" description="Helical" evidence="1">
    <location>
        <begin position="20"/>
        <end position="42"/>
    </location>
</feature>
<proteinExistence type="predicted"/>
<dbReference type="Proteomes" id="UP000717585">
    <property type="component" value="Unassembled WGS sequence"/>
</dbReference>
<keyword evidence="1" id="KW-1133">Transmembrane helix</keyword>
<feature type="transmembrane region" description="Helical" evidence="1">
    <location>
        <begin position="121"/>
        <end position="140"/>
    </location>
</feature>
<feature type="transmembrane region" description="Helical" evidence="1">
    <location>
        <begin position="296"/>
        <end position="324"/>
    </location>
</feature>
<reference evidence="2" key="1">
    <citation type="submission" date="2021-05" db="EMBL/GenBank/DDBJ databases">
        <title>A free-living protist that lacks canonical eukaryotic 1 DNA replication and segregation systems.</title>
        <authorList>
            <person name="Salas-Leiva D.E."/>
            <person name="Tromer E.C."/>
            <person name="Curtis B.A."/>
            <person name="Jerlstrom-Hultqvist J."/>
            <person name="Kolisko M."/>
            <person name="Yi Z."/>
            <person name="Salas-Leiva J.S."/>
            <person name="Gallot-Lavallee L."/>
            <person name="Kops G.J.P.L."/>
            <person name="Archibald J.M."/>
            <person name="Simpson A.G.B."/>
            <person name="Roger A.J."/>
        </authorList>
    </citation>
    <scope>NUCLEOTIDE SEQUENCE</scope>
    <source>
        <strain evidence="2">BICM</strain>
    </source>
</reference>
<keyword evidence="1" id="KW-0472">Membrane</keyword>
<dbReference type="PROSITE" id="PS51257">
    <property type="entry name" value="PROKAR_LIPOPROTEIN"/>
    <property type="match status" value="1"/>
</dbReference>
<organism evidence="2 3">
    <name type="scientific">Carpediemonas membranifera</name>
    <dbReference type="NCBI Taxonomy" id="201153"/>
    <lineage>
        <taxon>Eukaryota</taxon>
        <taxon>Metamonada</taxon>
        <taxon>Carpediemonas-like organisms</taxon>
        <taxon>Carpediemonas</taxon>
    </lineage>
</organism>
<name>A0A8J6AW69_9EUKA</name>
<accession>A0A8J6AW69</accession>
<feature type="transmembrane region" description="Helical" evidence="1">
    <location>
        <begin position="69"/>
        <end position="94"/>
    </location>
</feature>
<comment type="caution">
    <text evidence="2">The sequence shown here is derived from an EMBL/GenBank/DDBJ whole genome shotgun (WGS) entry which is preliminary data.</text>
</comment>
<dbReference type="EMBL" id="JAHDYR010000025">
    <property type="protein sequence ID" value="KAG9393090.1"/>
    <property type="molecule type" value="Genomic_DNA"/>
</dbReference>
<evidence type="ECO:0000256" key="1">
    <source>
        <dbReference type="SAM" id="Phobius"/>
    </source>
</evidence>
<feature type="transmembrane region" description="Helical" evidence="1">
    <location>
        <begin position="223"/>
        <end position="244"/>
    </location>
</feature>
<keyword evidence="3" id="KW-1185">Reference proteome</keyword>
<gene>
    <name evidence="2" type="ORF">J8273_3219</name>
</gene>
<dbReference type="AlphaFoldDB" id="A0A8J6AW69"/>
<protein>
    <submittedName>
        <fullName evidence="2">Uncharacterized protein</fullName>
    </submittedName>
</protein>
<sequence length="381" mass="41873">MSVRRTAYLCTDNENTTTSLALIVLLFGCGLLALVCSVYTVVDVSTRVQWWRRSSHLGHIFNLRSRNDFLLIASTLTMLWSLSRVAGLIVSIQLRFQVSSVQNMAAVSDFIAQVLNTMPPWLLLGLWLTVVTWAVYVAPVPRVQLPMAVRQAFERQEVLGASKTPQSPARAGLNIFRVAATVLVSAHAVAYIVICLVGIVVGLVTTRLYVWWNLSEAISHAEIVPVVMLALLYLSASLISTLAAGQNDRIRQLLVLIGITILAGFSVGTRAVESLLETLVVPLPDFPPVWLFNWGYSLLGCDLFMTLYLSLIEVAPLTLFVVLIQLYGPDPHQTDLPDAHRPDASEDPLLPTPAYQPLLEATTPRGGLGRGRVDLLLDHDD</sequence>
<feature type="transmembrane region" description="Helical" evidence="1">
    <location>
        <begin position="178"/>
        <end position="203"/>
    </location>
</feature>